<dbReference type="PROSITE" id="PS00018">
    <property type="entry name" value="EF_HAND_1"/>
    <property type="match status" value="2"/>
</dbReference>
<dbReference type="PROSITE" id="PS50222">
    <property type="entry name" value="EF_HAND_2"/>
    <property type="match status" value="2"/>
</dbReference>
<proteinExistence type="predicted"/>
<keyword evidence="1" id="KW-0106">Calcium</keyword>
<dbReference type="InterPro" id="IPR002048">
    <property type="entry name" value="EF_hand_dom"/>
</dbReference>
<reference evidence="4 5" key="1">
    <citation type="submission" date="2024-02" db="EMBL/GenBank/DDBJ databases">
        <authorList>
            <person name="Chen Y."/>
            <person name="Shah S."/>
            <person name="Dougan E. K."/>
            <person name="Thang M."/>
            <person name="Chan C."/>
        </authorList>
    </citation>
    <scope>NUCLEOTIDE SEQUENCE [LARGE SCALE GENOMIC DNA]</scope>
</reference>
<evidence type="ECO:0000259" key="3">
    <source>
        <dbReference type="PROSITE" id="PS50222"/>
    </source>
</evidence>
<feature type="signal peptide" evidence="2">
    <location>
        <begin position="1"/>
        <end position="18"/>
    </location>
</feature>
<dbReference type="Gene3D" id="1.10.238.10">
    <property type="entry name" value="EF-hand"/>
    <property type="match status" value="1"/>
</dbReference>
<dbReference type="InterPro" id="IPR011992">
    <property type="entry name" value="EF-hand-dom_pair"/>
</dbReference>
<protein>
    <recommendedName>
        <fullName evidence="3">EF-hand domain-containing protein</fullName>
    </recommendedName>
</protein>
<keyword evidence="5" id="KW-1185">Reference proteome</keyword>
<evidence type="ECO:0000256" key="1">
    <source>
        <dbReference type="ARBA" id="ARBA00022837"/>
    </source>
</evidence>
<dbReference type="Proteomes" id="UP001642484">
    <property type="component" value="Unassembled WGS sequence"/>
</dbReference>
<comment type="caution">
    <text evidence="4">The sequence shown here is derived from an EMBL/GenBank/DDBJ whole genome shotgun (WGS) entry which is preliminary data.</text>
</comment>
<name>A0ABP0MN64_9DINO</name>
<organism evidence="4 5">
    <name type="scientific">Durusdinium trenchii</name>
    <dbReference type="NCBI Taxonomy" id="1381693"/>
    <lineage>
        <taxon>Eukaryota</taxon>
        <taxon>Sar</taxon>
        <taxon>Alveolata</taxon>
        <taxon>Dinophyceae</taxon>
        <taxon>Suessiales</taxon>
        <taxon>Symbiodiniaceae</taxon>
        <taxon>Durusdinium</taxon>
    </lineage>
</organism>
<evidence type="ECO:0000313" key="5">
    <source>
        <dbReference type="Proteomes" id="UP001642484"/>
    </source>
</evidence>
<accession>A0ABP0MN64</accession>
<evidence type="ECO:0000313" key="4">
    <source>
        <dbReference type="EMBL" id="CAK9052127.1"/>
    </source>
</evidence>
<feature type="chain" id="PRO_5046570111" description="EF-hand domain-containing protein" evidence="2">
    <location>
        <begin position="19"/>
        <end position="111"/>
    </location>
</feature>
<evidence type="ECO:0000256" key="2">
    <source>
        <dbReference type="SAM" id="SignalP"/>
    </source>
</evidence>
<dbReference type="EMBL" id="CAXAMN010018236">
    <property type="protein sequence ID" value="CAK9052127.1"/>
    <property type="molecule type" value="Genomic_DNA"/>
</dbReference>
<sequence>MKLLRALSLFLSLAAVHGQEDDAGETPDFDELMTEMDTNKDGKISWEEMFGGEEGGEDDWPEDIKQSYKATYKECDVDGDGLINRQELPTLFEKFSALEDAEDEKEESDEI</sequence>
<dbReference type="SUPFAM" id="SSF47473">
    <property type="entry name" value="EF-hand"/>
    <property type="match status" value="1"/>
</dbReference>
<gene>
    <name evidence="4" type="ORF">CCMP2556_LOCUS26343</name>
</gene>
<feature type="domain" description="EF-hand" evidence="3">
    <location>
        <begin position="24"/>
        <end position="59"/>
    </location>
</feature>
<dbReference type="Pfam" id="PF13202">
    <property type="entry name" value="EF-hand_5"/>
    <property type="match status" value="2"/>
</dbReference>
<keyword evidence="2" id="KW-0732">Signal</keyword>
<dbReference type="InterPro" id="IPR018247">
    <property type="entry name" value="EF_Hand_1_Ca_BS"/>
</dbReference>
<feature type="domain" description="EF-hand" evidence="3">
    <location>
        <begin position="63"/>
        <end position="98"/>
    </location>
</feature>